<organism evidence="2 3">
    <name type="scientific">Caballeronia choica</name>
    <dbReference type="NCBI Taxonomy" id="326476"/>
    <lineage>
        <taxon>Bacteria</taxon>
        <taxon>Pseudomonadati</taxon>
        <taxon>Pseudomonadota</taxon>
        <taxon>Betaproteobacteria</taxon>
        <taxon>Burkholderiales</taxon>
        <taxon>Burkholderiaceae</taxon>
        <taxon>Caballeronia</taxon>
    </lineage>
</organism>
<sequence length="261" mass="29289">MLHDAPETVKRLLCESWCSELDVAEDGDSLRLSMPLLEPDGDYTTVWLRQTMGGWRIEDAGTTLMRISYDSDAAAITRGPRRVLLDKMLAEYGARLDDDGQIVSETEEQHIGMALLRYGQVMLRVNDLKRWNKSRVVSTFFDDLKLSLTEIVGVERVLENYLAPEVPDAVDYPIDFAIAGGSSPLFVFGVPTRERARLATIVLQHVDQYIGSFDSIVVFQDASQIPSGDLRRLMNAANDMVDSIEAKSALEKKIRHRLRAA</sequence>
<protein>
    <recommendedName>
        <fullName evidence="1">DUF1828 domain-containing protein</fullName>
    </recommendedName>
</protein>
<dbReference type="Proteomes" id="UP000054770">
    <property type="component" value="Unassembled WGS sequence"/>
</dbReference>
<name>A0A158HDK4_9BURK</name>
<comment type="caution">
    <text evidence="2">The sequence shown here is derived from an EMBL/GenBank/DDBJ whole genome shotgun (WGS) entry which is preliminary data.</text>
</comment>
<dbReference type="InterPro" id="IPR014960">
    <property type="entry name" value="DUF1828"/>
</dbReference>
<feature type="domain" description="DUF1828" evidence="1">
    <location>
        <begin position="35"/>
        <end position="125"/>
    </location>
</feature>
<dbReference type="Pfam" id="PF08861">
    <property type="entry name" value="DUF1828"/>
    <property type="match status" value="1"/>
</dbReference>
<evidence type="ECO:0000313" key="3">
    <source>
        <dbReference type="Proteomes" id="UP000054770"/>
    </source>
</evidence>
<gene>
    <name evidence="2" type="ORF">AWB68_01922</name>
</gene>
<reference evidence="2" key="1">
    <citation type="submission" date="2016-01" db="EMBL/GenBank/DDBJ databases">
        <authorList>
            <person name="Peeters C."/>
        </authorList>
    </citation>
    <scope>NUCLEOTIDE SEQUENCE [LARGE SCALE GENOMIC DNA]</scope>
    <source>
        <strain evidence="2">LMG 22940</strain>
    </source>
</reference>
<keyword evidence="3" id="KW-1185">Reference proteome</keyword>
<evidence type="ECO:0000259" key="1">
    <source>
        <dbReference type="Pfam" id="PF08861"/>
    </source>
</evidence>
<accession>A0A158HDK4</accession>
<proteinExistence type="predicted"/>
<evidence type="ECO:0000313" key="2">
    <source>
        <dbReference type="EMBL" id="SAL42445.1"/>
    </source>
</evidence>
<dbReference type="AlphaFoldDB" id="A0A158HDK4"/>
<dbReference type="EMBL" id="FCON02000015">
    <property type="protein sequence ID" value="SAL42445.1"/>
    <property type="molecule type" value="Genomic_DNA"/>
</dbReference>